<dbReference type="EMBL" id="BAABME010028249">
    <property type="protein sequence ID" value="GAA0177615.1"/>
    <property type="molecule type" value="Genomic_DNA"/>
</dbReference>
<reference evidence="1 3" key="1">
    <citation type="submission" date="2024-01" db="EMBL/GenBank/DDBJ databases">
        <title>The complete chloroplast genome sequence of Lithospermum erythrorhizon: insights into the phylogenetic relationship among Boraginaceae species and the maternal lineages of purple gromwells.</title>
        <authorList>
            <person name="Okada T."/>
            <person name="Watanabe K."/>
        </authorList>
    </citation>
    <scope>NUCLEOTIDE SEQUENCE [LARGE SCALE GENOMIC DNA]</scope>
</reference>
<evidence type="ECO:0000313" key="3">
    <source>
        <dbReference type="Proteomes" id="UP001454036"/>
    </source>
</evidence>
<evidence type="ECO:0008006" key="4">
    <source>
        <dbReference type="Google" id="ProtNLM"/>
    </source>
</evidence>
<dbReference type="PANTHER" id="PTHR33116">
    <property type="entry name" value="REVERSE TRANSCRIPTASE ZINC-BINDING DOMAIN-CONTAINING PROTEIN-RELATED-RELATED"/>
    <property type="match status" value="1"/>
</dbReference>
<sequence>MTAFKGISKTVEILGKGIPYPITYLSAFKLLKSQNGFHYHPKCQEIGHVNISFADDLFLLSGANKKFMRLIKKVLAEFGSVSGLHPNLKLSVRYLGIPLTTKQLSTSDCRGLIEKIKLKFESWGSKHLSFAGRLMFIKTLVFGVYNYWCQSVFLPV</sequence>
<dbReference type="Proteomes" id="UP001454036">
    <property type="component" value="Unassembled WGS sequence"/>
</dbReference>
<keyword evidence="3" id="KW-1185">Reference proteome</keyword>
<name>A0AAV3RP55_LITER</name>
<evidence type="ECO:0000313" key="1">
    <source>
        <dbReference type="EMBL" id="GAA0177615.1"/>
    </source>
</evidence>
<dbReference type="PANTHER" id="PTHR33116:SF80">
    <property type="entry name" value="REVERSE TRANSCRIPTASE ZINC-BINDING DOMAIN-CONTAINING PROTEIN"/>
    <property type="match status" value="1"/>
</dbReference>
<comment type="caution">
    <text evidence="1">The sequence shown here is derived from an EMBL/GenBank/DDBJ whole genome shotgun (WGS) entry which is preliminary data.</text>
</comment>
<evidence type="ECO:0000313" key="2">
    <source>
        <dbReference type="EMBL" id="GAA0181720.1"/>
    </source>
</evidence>
<gene>
    <name evidence="1" type="ORF">LIER_42145</name>
    <name evidence="2" type="ORF">LIER_42285</name>
</gene>
<organism evidence="1 3">
    <name type="scientific">Lithospermum erythrorhizon</name>
    <name type="common">Purple gromwell</name>
    <name type="synonym">Lithospermum officinale var. erythrorhizon</name>
    <dbReference type="NCBI Taxonomy" id="34254"/>
    <lineage>
        <taxon>Eukaryota</taxon>
        <taxon>Viridiplantae</taxon>
        <taxon>Streptophyta</taxon>
        <taxon>Embryophyta</taxon>
        <taxon>Tracheophyta</taxon>
        <taxon>Spermatophyta</taxon>
        <taxon>Magnoliopsida</taxon>
        <taxon>eudicotyledons</taxon>
        <taxon>Gunneridae</taxon>
        <taxon>Pentapetalae</taxon>
        <taxon>asterids</taxon>
        <taxon>lamiids</taxon>
        <taxon>Boraginales</taxon>
        <taxon>Boraginaceae</taxon>
        <taxon>Boraginoideae</taxon>
        <taxon>Lithospermeae</taxon>
        <taxon>Lithospermum</taxon>
    </lineage>
</organism>
<accession>A0AAV3RP55</accession>
<dbReference type="AlphaFoldDB" id="A0AAV3RP55"/>
<dbReference type="EMBL" id="BAABME010028741">
    <property type="protein sequence ID" value="GAA0181720.1"/>
    <property type="molecule type" value="Genomic_DNA"/>
</dbReference>
<proteinExistence type="predicted"/>
<protein>
    <recommendedName>
        <fullName evidence="4">Reverse transcriptase</fullName>
    </recommendedName>
</protein>